<reference evidence="2 3" key="1">
    <citation type="submission" date="2022-03" db="EMBL/GenBank/DDBJ databases">
        <title>Isotopic signatures of nitrous oxide derived from detoxification processes.</title>
        <authorList>
            <person name="Behrendt U."/>
            <person name="Buchen C."/>
            <person name="Well R."/>
            <person name="Ulrich A."/>
            <person name="Rohe L."/>
            <person name="Kolb S."/>
            <person name="Schloter M."/>
            <person name="Horn M.A."/>
            <person name="Augustin J."/>
        </authorList>
    </citation>
    <scope>NUCLEOTIDE SEQUENCE [LARGE SCALE GENOMIC DNA]</scope>
    <source>
        <strain evidence="2 3">S4-C24</strain>
    </source>
</reference>
<gene>
    <name evidence="2" type="ORF">MNQ99_11230</name>
</gene>
<accession>A0ABY3W9Z0</accession>
<dbReference type="Gene3D" id="3.10.450.50">
    <property type="match status" value="1"/>
</dbReference>
<name>A0ABY3W9Z0_9MICC</name>
<evidence type="ECO:0000313" key="2">
    <source>
        <dbReference type="EMBL" id="UNK44569.1"/>
    </source>
</evidence>
<dbReference type="InterPro" id="IPR032710">
    <property type="entry name" value="NTF2-like_dom_sf"/>
</dbReference>
<dbReference type="Proteomes" id="UP000829069">
    <property type="component" value="Chromosome"/>
</dbReference>
<protein>
    <submittedName>
        <fullName evidence="2">Nuclear transport factor 2 family protein</fullName>
    </submittedName>
</protein>
<dbReference type="Pfam" id="PF12680">
    <property type="entry name" value="SnoaL_2"/>
    <property type="match status" value="1"/>
</dbReference>
<feature type="domain" description="SnoaL-like" evidence="1">
    <location>
        <begin position="10"/>
        <end position="92"/>
    </location>
</feature>
<sequence length="119" mass="13690">MDAKTATWITAYRQAWETNDPDQIGALFTTDAEYRPDPWTAPWRGRDNIVREWLARKDEPDAATFEWHEVAVADGVSVVEGTTVYRDGPTYSNLWVIRLDGEGHATHFTEWWMDQSNAS</sequence>
<dbReference type="InterPro" id="IPR037401">
    <property type="entry name" value="SnoaL-like"/>
</dbReference>
<keyword evidence="3" id="KW-1185">Reference proteome</keyword>
<dbReference type="RefSeq" id="WP_127514627.1">
    <property type="nucleotide sequence ID" value="NZ_CP093326.1"/>
</dbReference>
<organism evidence="2 3">
    <name type="scientific">Arthrobacter sulfonylureivorans</name>
    <dbReference type="NCBI Taxonomy" id="2486855"/>
    <lineage>
        <taxon>Bacteria</taxon>
        <taxon>Bacillati</taxon>
        <taxon>Actinomycetota</taxon>
        <taxon>Actinomycetes</taxon>
        <taxon>Micrococcales</taxon>
        <taxon>Micrococcaceae</taxon>
        <taxon>Arthrobacter</taxon>
    </lineage>
</organism>
<evidence type="ECO:0000259" key="1">
    <source>
        <dbReference type="Pfam" id="PF12680"/>
    </source>
</evidence>
<evidence type="ECO:0000313" key="3">
    <source>
        <dbReference type="Proteomes" id="UP000829069"/>
    </source>
</evidence>
<dbReference type="EMBL" id="CP093326">
    <property type="protein sequence ID" value="UNK44569.1"/>
    <property type="molecule type" value="Genomic_DNA"/>
</dbReference>
<proteinExistence type="predicted"/>
<dbReference type="SUPFAM" id="SSF54427">
    <property type="entry name" value="NTF2-like"/>
    <property type="match status" value="1"/>
</dbReference>